<sequence length="78" mass="8549">MRVEEELKRKRAELLGEAKELALRIEVIKKQVSAIDQVVAIYDPAHAQKVAQQQNVSVEASDPAPAGTGSPQQDRCNP</sequence>
<proteinExistence type="predicted"/>
<reference evidence="3 4" key="2">
    <citation type="submission" date="2020-01" db="EMBL/GenBank/DDBJ databases">
        <title>Microvirga sp. nov., an arsenate reduction bacterium isolated from Tibet hotspring sediments.</title>
        <authorList>
            <person name="Xian W.-D."/>
            <person name="Li W.-J."/>
        </authorList>
    </citation>
    <scope>NUCLEOTIDE SEQUENCE [LARGE SCALE GENOMIC DNA]</scope>
    <source>
        <strain evidence="3 4">KCTC 23863</strain>
    </source>
</reference>
<keyword evidence="4" id="KW-1185">Reference proteome</keyword>
<evidence type="ECO:0000313" key="3">
    <source>
        <dbReference type="EMBL" id="MXQ14845.1"/>
    </source>
</evidence>
<feature type="coiled-coil region" evidence="1">
    <location>
        <begin position="4"/>
        <end position="31"/>
    </location>
</feature>
<dbReference type="AlphaFoldDB" id="A0A7X3MXN2"/>
<feature type="compositionally biased region" description="Polar residues" evidence="2">
    <location>
        <begin position="69"/>
        <end position="78"/>
    </location>
</feature>
<organism evidence="3 4">
    <name type="scientific">Microvirga makkahensis</name>
    <dbReference type="NCBI Taxonomy" id="1128670"/>
    <lineage>
        <taxon>Bacteria</taxon>
        <taxon>Pseudomonadati</taxon>
        <taxon>Pseudomonadota</taxon>
        <taxon>Alphaproteobacteria</taxon>
        <taxon>Hyphomicrobiales</taxon>
        <taxon>Methylobacteriaceae</taxon>
        <taxon>Microvirga</taxon>
    </lineage>
</organism>
<evidence type="ECO:0000256" key="2">
    <source>
        <dbReference type="SAM" id="MobiDB-lite"/>
    </source>
</evidence>
<feature type="region of interest" description="Disordered" evidence="2">
    <location>
        <begin position="53"/>
        <end position="78"/>
    </location>
</feature>
<comment type="caution">
    <text evidence="3">The sequence shown here is derived from an EMBL/GenBank/DDBJ whole genome shotgun (WGS) entry which is preliminary data.</text>
</comment>
<dbReference type="Proteomes" id="UP000436483">
    <property type="component" value="Unassembled WGS sequence"/>
</dbReference>
<keyword evidence="1" id="KW-0175">Coiled coil</keyword>
<dbReference type="RefSeq" id="WP_160888552.1">
    <property type="nucleotide sequence ID" value="NZ_WURB01000052.1"/>
</dbReference>
<accession>A0A7X3MXN2</accession>
<evidence type="ECO:0000256" key="1">
    <source>
        <dbReference type="SAM" id="Coils"/>
    </source>
</evidence>
<name>A0A7X3MXN2_9HYPH</name>
<reference evidence="3 4" key="1">
    <citation type="submission" date="2019-12" db="EMBL/GenBank/DDBJ databases">
        <authorList>
            <person name="Yuan C.-G."/>
        </authorList>
    </citation>
    <scope>NUCLEOTIDE SEQUENCE [LARGE SCALE GENOMIC DNA]</scope>
    <source>
        <strain evidence="3 4">KCTC 23863</strain>
    </source>
</reference>
<evidence type="ECO:0000313" key="4">
    <source>
        <dbReference type="Proteomes" id="UP000436483"/>
    </source>
</evidence>
<protein>
    <submittedName>
        <fullName evidence="3">Uncharacterized protein</fullName>
    </submittedName>
</protein>
<dbReference type="EMBL" id="WURB01000052">
    <property type="protein sequence ID" value="MXQ14845.1"/>
    <property type="molecule type" value="Genomic_DNA"/>
</dbReference>
<gene>
    <name evidence="3" type="ORF">GR328_26060</name>
</gene>